<dbReference type="HOGENOM" id="CLU_047037_1_1_1"/>
<dbReference type="GO" id="GO:0007030">
    <property type="term" value="P:Golgi organization"/>
    <property type="evidence" value="ECO:0007669"/>
    <property type="project" value="TreeGrafter"/>
</dbReference>
<name>G3B8J6_CANTC</name>
<organism evidence="2">
    <name type="scientific">Candida tenuis (strain ATCC 10573 / BCRC 21748 / CBS 615 / JCM 9827 / NBRC 10315 / NRRL Y-1498 / VKM Y-70)</name>
    <name type="common">Yeast</name>
    <name type="synonym">Yamadazyma tenuis</name>
    <dbReference type="NCBI Taxonomy" id="590646"/>
    <lineage>
        <taxon>Eukaryota</taxon>
        <taxon>Fungi</taxon>
        <taxon>Dikarya</taxon>
        <taxon>Ascomycota</taxon>
        <taxon>Saccharomycotina</taxon>
        <taxon>Pichiomycetes</taxon>
        <taxon>Debaryomycetaceae</taxon>
        <taxon>Yamadazyma</taxon>
    </lineage>
</organism>
<gene>
    <name evidence="1" type="ORF">CANTEDRAFT_115200</name>
</gene>
<sequence length="316" mass="35893">MCILLASTESPDYPFILLSNRDEYFRRPTENARFRPLSNRHILSPADLGRAEHGTWIGVDTTGKLAVLVNYRESDDLNVISEVSRGIIPVDYLSSDLSDEEWYDNLEKSLALRIVGKKVDSIPLRRVGGFSLLYGQLKLNDSGKINKLNIISNRGDKGTVFDFDSPPDHFHSNDTTIGLSNSLFYEPWNKVHLGRRALHEVINKSTEQHYTQQQLVEELFKVLSTNSYDQSFANKSMKDKLLGLRDTICVPPLETQFTDKELNDTIGKYYGTRTQTIILLDKHGVLHYYEKVLYSSDDLAAPGSGYQHFTVNVAKQ</sequence>
<dbReference type="OrthoDB" id="191601at2759"/>
<dbReference type="eggNOG" id="KOG2342">
    <property type="taxonomic scope" value="Eukaryota"/>
</dbReference>
<dbReference type="GO" id="GO:0009306">
    <property type="term" value="P:protein secretion"/>
    <property type="evidence" value="ECO:0007669"/>
    <property type="project" value="TreeGrafter"/>
</dbReference>
<dbReference type="Proteomes" id="UP000000707">
    <property type="component" value="Unassembled WGS sequence"/>
</dbReference>
<dbReference type="GeneID" id="18247766"/>
<evidence type="ECO:0000313" key="2">
    <source>
        <dbReference type="Proteomes" id="UP000000707"/>
    </source>
</evidence>
<reference evidence="1 2" key="1">
    <citation type="journal article" date="2011" name="Proc. Natl. Acad. Sci. U.S.A.">
        <title>Comparative genomics of xylose-fermenting fungi for enhanced biofuel production.</title>
        <authorList>
            <person name="Wohlbach D.J."/>
            <person name="Kuo A."/>
            <person name="Sato T.K."/>
            <person name="Potts K.M."/>
            <person name="Salamov A.A."/>
            <person name="LaButti K.M."/>
            <person name="Sun H."/>
            <person name="Clum A."/>
            <person name="Pangilinan J.L."/>
            <person name="Lindquist E.A."/>
            <person name="Lucas S."/>
            <person name="Lapidus A."/>
            <person name="Jin M."/>
            <person name="Gunawan C."/>
            <person name="Balan V."/>
            <person name="Dale B.E."/>
            <person name="Jeffries T.W."/>
            <person name="Zinkel R."/>
            <person name="Barry K.W."/>
            <person name="Grigoriev I.V."/>
            <person name="Gasch A.P."/>
        </authorList>
    </citation>
    <scope>NUCLEOTIDE SEQUENCE [LARGE SCALE GENOMIC DNA]</scope>
    <source>
        <strain evidence="1">ATCC 10573</strain>
        <strain evidence="2">ATCC 10573 / BCRC 21748 / CBS 615 / JCM 9827 / NBRC 10315 / NRRL Y-1498 / VKM Y-70</strain>
    </source>
</reference>
<dbReference type="RefSeq" id="XP_006688812.1">
    <property type="nucleotide sequence ID" value="XM_006688749.1"/>
</dbReference>
<dbReference type="PANTHER" id="PTHR17985">
    <property type="entry name" value="SER/THR-RICH PROTEIN T10 IN DGCR REGION"/>
    <property type="match status" value="1"/>
</dbReference>
<keyword evidence="2" id="KW-1185">Reference proteome</keyword>
<dbReference type="EMBL" id="GL996527">
    <property type="protein sequence ID" value="EGV62642.1"/>
    <property type="molecule type" value="Genomic_DNA"/>
</dbReference>
<dbReference type="AlphaFoldDB" id="G3B8J6"/>
<dbReference type="Pfam" id="PF05742">
    <property type="entry name" value="TANGO2"/>
    <property type="match status" value="1"/>
</dbReference>
<accession>G3B8J6</accession>
<protein>
    <submittedName>
        <fullName evidence="1">DUF833-domain-containing protein</fullName>
    </submittedName>
</protein>
<evidence type="ECO:0000313" key="1">
    <source>
        <dbReference type="EMBL" id="EGV62641.1"/>
    </source>
</evidence>
<dbReference type="PANTHER" id="PTHR17985:SF8">
    <property type="entry name" value="TRANSPORT AND GOLGI ORGANIZATION PROTEIN 2 HOMOLOG"/>
    <property type="match status" value="1"/>
</dbReference>
<dbReference type="KEGG" id="cten:18247766"/>
<dbReference type="EMBL" id="GL996527">
    <property type="protein sequence ID" value="EGV62641.1"/>
    <property type="molecule type" value="Genomic_DNA"/>
</dbReference>
<proteinExistence type="predicted"/>
<dbReference type="GO" id="GO:0005794">
    <property type="term" value="C:Golgi apparatus"/>
    <property type="evidence" value="ECO:0007669"/>
    <property type="project" value="TreeGrafter"/>
</dbReference>
<dbReference type="InterPro" id="IPR008551">
    <property type="entry name" value="TANGO2"/>
</dbReference>